<comment type="function">
    <text evidence="5 6">Cell division protein that is involved in the assembly of the Z ring. May serve as a membrane anchor for the Z ring.</text>
</comment>
<comment type="subunit">
    <text evidence="5">Self-interacts. Interacts with FtsZ.</text>
</comment>
<dbReference type="PANTHER" id="PTHR32432">
    <property type="entry name" value="CELL DIVISION PROTEIN FTSA-RELATED"/>
    <property type="match status" value="1"/>
</dbReference>
<dbReference type="Gene3D" id="3.30.420.40">
    <property type="match status" value="2"/>
</dbReference>
<dbReference type="PIRSF" id="PIRSF003101">
    <property type="entry name" value="FtsA"/>
    <property type="match status" value="1"/>
</dbReference>
<dbReference type="EMBL" id="DSUH01000009">
    <property type="protein sequence ID" value="HGU31273.1"/>
    <property type="molecule type" value="Genomic_DNA"/>
</dbReference>
<proteinExistence type="inferred from homology"/>
<keyword evidence="2 5" id="KW-0132">Cell division</keyword>
<feature type="domain" description="SHS2" evidence="7">
    <location>
        <begin position="8"/>
        <end position="193"/>
    </location>
</feature>
<dbReference type="AlphaFoldDB" id="A0A7C4RNH0"/>
<sequence>MPKNERMVVGLDIGSTKICAIVGDWQNGAVNIVGIGSCPSNGLKRGTVINMESTVDSIRKAVEEAETMAGHEISSVYVGITGTHIQGINSRGVVNTRSGEVTPEDIKRVQDQGKPATLQPDRYMIHILPQEYTVDRQGGIFNPVGMQGAQLEAKLHVVTGSAATVNNIIRSVELAGLEVENIVLESLASAMAVLTDEEKEQGVILIDIGGGTTDMAAYSGKNIRFTQVLPIGGNNFTNDISVGLRVPMAEAESIKRHYGTCIAPNGKPGETIEIKSFGTNKVRTIDRNILADILNLRMEEVFTLLLKSLKQNGFGMLLNSCSGIVLTGGGALLDGAAEVAGDIFGLPARIGQPYHVSGLSDVVSTPLHATGVGLVLYGLQHPQAKAFKSQEGTMLGKILTRMRVWFKEVI</sequence>
<protein>
    <recommendedName>
        <fullName evidence="5 6">Cell division protein FtsA</fullName>
    </recommendedName>
</protein>
<dbReference type="PANTHER" id="PTHR32432:SF4">
    <property type="entry name" value="CELL DIVISION PROTEIN FTSA"/>
    <property type="match status" value="1"/>
</dbReference>
<reference evidence="8" key="1">
    <citation type="journal article" date="2020" name="mSystems">
        <title>Genome- and Community-Level Interaction Insights into Carbon Utilization and Element Cycling Functions of Hydrothermarchaeota in Hydrothermal Sediment.</title>
        <authorList>
            <person name="Zhou Z."/>
            <person name="Liu Y."/>
            <person name="Xu W."/>
            <person name="Pan J."/>
            <person name="Luo Z.H."/>
            <person name="Li M."/>
        </authorList>
    </citation>
    <scope>NUCLEOTIDE SEQUENCE [LARGE SCALE GENOMIC DNA]</scope>
    <source>
        <strain evidence="8">SpSt-477</strain>
    </source>
</reference>
<dbReference type="Pfam" id="PF02491">
    <property type="entry name" value="SHS2_FTSA"/>
    <property type="match status" value="1"/>
</dbReference>
<evidence type="ECO:0000256" key="3">
    <source>
        <dbReference type="ARBA" id="ARBA00023136"/>
    </source>
</evidence>
<evidence type="ECO:0000256" key="6">
    <source>
        <dbReference type="PIRNR" id="PIRNR003101"/>
    </source>
</evidence>
<dbReference type="InterPro" id="IPR020823">
    <property type="entry name" value="Cell_div_FtsA"/>
</dbReference>
<dbReference type="InterPro" id="IPR043129">
    <property type="entry name" value="ATPase_NBD"/>
</dbReference>
<dbReference type="SMART" id="SM00842">
    <property type="entry name" value="FtsA"/>
    <property type="match status" value="1"/>
</dbReference>
<dbReference type="InterPro" id="IPR003494">
    <property type="entry name" value="SHS2_FtsA"/>
</dbReference>
<dbReference type="NCBIfam" id="TIGR01174">
    <property type="entry name" value="ftsA"/>
    <property type="match status" value="1"/>
</dbReference>
<evidence type="ECO:0000313" key="8">
    <source>
        <dbReference type="EMBL" id="HGU31273.1"/>
    </source>
</evidence>
<organism evidence="8">
    <name type="scientific">Desulfatirhabdium butyrativorans</name>
    <dbReference type="NCBI Taxonomy" id="340467"/>
    <lineage>
        <taxon>Bacteria</taxon>
        <taxon>Pseudomonadati</taxon>
        <taxon>Thermodesulfobacteriota</taxon>
        <taxon>Desulfobacteria</taxon>
        <taxon>Desulfobacterales</taxon>
        <taxon>Desulfatirhabdiaceae</taxon>
        <taxon>Desulfatirhabdium</taxon>
    </lineage>
</organism>
<keyword evidence="3 5" id="KW-0472">Membrane</keyword>
<comment type="caution">
    <text evidence="8">The sequence shown here is derived from an EMBL/GenBank/DDBJ whole genome shotgun (WGS) entry which is preliminary data.</text>
</comment>
<dbReference type="GO" id="GO:0009898">
    <property type="term" value="C:cytoplasmic side of plasma membrane"/>
    <property type="evidence" value="ECO:0007669"/>
    <property type="project" value="UniProtKB-UniRule"/>
</dbReference>
<evidence type="ECO:0000256" key="4">
    <source>
        <dbReference type="ARBA" id="ARBA00023306"/>
    </source>
</evidence>
<gene>
    <name evidence="5 8" type="primary">ftsA</name>
    <name evidence="8" type="ORF">ENS29_00280</name>
</gene>
<dbReference type="HAMAP" id="MF_02033">
    <property type="entry name" value="FtsA"/>
    <property type="match status" value="1"/>
</dbReference>
<dbReference type="GO" id="GO:0032153">
    <property type="term" value="C:cell division site"/>
    <property type="evidence" value="ECO:0007669"/>
    <property type="project" value="UniProtKB-UniRule"/>
</dbReference>
<evidence type="ECO:0000256" key="1">
    <source>
        <dbReference type="ARBA" id="ARBA00022475"/>
    </source>
</evidence>
<evidence type="ECO:0000256" key="5">
    <source>
        <dbReference type="HAMAP-Rule" id="MF_02033"/>
    </source>
</evidence>
<keyword evidence="1 5" id="KW-1003">Cell membrane</keyword>
<comment type="subcellular location">
    <subcellularLocation>
        <location evidence="5">Cell membrane</location>
        <topology evidence="5">Peripheral membrane protein</topology>
        <orientation evidence="5">Cytoplasmic side</orientation>
    </subcellularLocation>
    <text evidence="5">Localizes to the Z ring in an FtsZ-dependent manner. Targeted to the membrane through a conserved C-terminal amphipathic helix.</text>
</comment>
<evidence type="ECO:0000259" key="7">
    <source>
        <dbReference type="SMART" id="SM00842"/>
    </source>
</evidence>
<dbReference type="Pfam" id="PF14450">
    <property type="entry name" value="FtsA"/>
    <property type="match status" value="2"/>
</dbReference>
<name>A0A7C4RNH0_9BACT</name>
<dbReference type="CDD" id="cd24048">
    <property type="entry name" value="ASKHA_NBD_FtsA"/>
    <property type="match status" value="1"/>
</dbReference>
<comment type="similarity">
    <text evidence="5 6">Belongs to the FtsA/MreB family.</text>
</comment>
<accession>A0A7C4RNH0</accession>
<dbReference type="GO" id="GO:0043093">
    <property type="term" value="P:FtsZ-dependent cytokinesis"/>
    <property type="evidence" value="ECO:0007669"/>
    <property type="project" value="UniProtKB-UniRule"/>
</dbReference>
<dbReference type="Gene3D" id="3.30.1490.110">
    <property type="match status" value="1"/>
</dbReference>
<dbReference type="SUPFAM" id="SSF53067">
    <property type="entry name" value="Actin-like ATPase domain"/>
    <property type="match status" value="2"/>
</dbReference>
<keyword evidence="4 5" id="KW-0131">Cell cycle</keyword>
<evidence type="ECO:0000256" key="2">
    <source>
        <dbReference type="ARBA" id="ARBA00022618"/>
    </source>
</evidence>
<dbReference type="InterPro" id="IPR050696">
    <property type="entry name" value="FtsA/MreB"/>
</dbReference>